<reference evidence="8 9" key="1">
    <citation type="submission" date="2022-05" db="EMBL/GenBank/DDBJ databases">
        <authorList>
            <person name="Park J.-S."/>
        </authorList>
    </citation>
    <scope>NUCLEOTIDE SEQUENCE [LARGE SCALE GENOMIC DNA]</scope>
    <source>
        <strain evidence="8 9">2012CJ34-2</strain>
    </source>
</reference>
<evidence type="ECO:0000256" key="6">
    <source>
        <dbReference type="RuleBase" id="RU000481"/>
    </source>
</evidence>
<comment type="cofactor">
    <cofactor evidence="1 6">
        <name>pyridoxal 5'-phosphate</name>
        <dbReference type="ChEBI" id="CHEBI:597326"/>
    </cofactor>
</comment>
<evidence type="ECO:0000256" key="4">
    <source>
        <dbReference type="ARBA" id="ARBA00022679"/>
    </source>
</evidence>
<evidence type="ECO:0000259" key="7">
    <source>
        <dbReference type="Pfam" id="PF00155"/>
    </source>
</evidence>
<proteinExistence type="inferred from homology"/>
<dbReference type="InterPro" id="IPR015422">
    <property type="entry name" value="PyrdxlP-dep_Trfase_small"/>
</dbReference>
<dbReference type="InterPro" id="IPR015421">
    <property type="entry name" value="PyrdxlP-dep_Trfase_major"/>
</dbReference>
<dbReference type="PANTHER" id="PTHR46383">
    <property type="entry name" value="ASPARTATE AMINOTRANSFERASE"/>
    <property type="match status" value="1"/>
</dbReference>
<dbReference type="CDD" id="cd00609">
    <property type="entry name" value="AAT_like"/>
    <property type="match status" value="1"/>
</dbReference>
<keyword evidence="9" id="KW-1185">Reference proteome</keyword>
<keyword evidence="4 6" id="KW-0808">Transferase</keyword>
<dbReference type="RefSeq" id="WP_249700082.1">
    <property type="nucleotide sequence ID" value="NZ_JAMFLX010000016.1"/>
</dbReference>
<dbReference type="Proteomes" id="UP001203338">
    <property type="component" value="Unassembled WGS sequence"/>
</dbReference>
<evidence type="ECO:0000313" key="8">
    <source>
        <dbReference type="EMBL" id="MCL6270798.1"/>
    </source>
</evidence>
<evidence type="ECO:0000256" key="3">
    <source>
        <dbReference type="ARBA" id="ARBA00022576"/>
    </source>
</evidence>
<gene>
    <name evidence="8" type="ORF">M3P05_12775</name>
</gene>
<keyword evidence="3 6" id="KW-0032">Aminotransferase</keyword>
<comment type="similarity">
    <text evidence="2 6">Belongs to the class-I pyridoxal-phosphate-dependent aminotransferase family.</text>
</comment>
<dbReference type="Gene3D" id="3.40.640.10">
    <property type="entry name" value="Type I PLP-dependent aspartate aminotransferase-like (Major domain)"/>
    <property type="match status" value="1"/>
</dbReference>
<dbReference type="Pfam" id="PF00155">
    <property type="entry name" value="Aminotran_1_2"/>
    <property type="match status" value="1"/>
</dbReference>
<dbReference type="InterPro" id="IPR050596">
    <property type="entry name" value="AspAT/PAT-like"/>
</dbReference>
<organism evidence="8 9">
    <name type="scientific">Parendozoicomonas callyspongiae</name>
    <dbReference type="NCBI Taxonomy" id="2942213"/>
    <lineage>
        <taxon>Bacteria</taxon>
        <taxon>Pseudomonadati</taxon>
        <taxon>Pseudomonadota</taxon>
        <taxon>Gammaproteobacteria</taxon>
        <taxon>Oceanospirillales</taxon>
        <taxon>Endozoicomonadaceae</taxon>
        <taxon>Parendozoicomonas</taxon>
    </lineage>
</organism>
<dbReference type="PROSITE" id="PS00105">
    <property type="entry name" value="AA_TRANSFER_CLASS_1"/>
    <property type="match status" value="1"/>
</dbReference>
<accession>A0ABT0PHE1</accession>
<evidence type="ECO:0000313" key="9">
    <source>
        <dbReference type="Proteomes" id="UP001203338"/>
    </source>
</evidence>
<feature type="domain" description="Aminotransferase class I/classII large" evidence="7">
    <location>
        <begin position="35"/>
        <end position="372"/>
    </location>
</feature>
<dbReference type="EC" id="2.6.1.-" evidence="6"/>
<sequence length="427" mass="47571">MISYDQLSHGVRELQPSATLRINEDSNRLIRQGRDIIKLGLGQSPFPVPDIVADTMRQYAGEKDYLPVRGLQKLRKTVASYYQKRDGVPRTADSVLVGPGSKELLFNLQMACNVELILPAPCWVSYAPQAFLLGRNVRHLETRPENQWRVLPKQLDQLEKKDTDSVQVLILNYPSNPTGCSYEPEHMKALAEAARRNDILIIADEIYGETRFDGVHHSIATYYPEGVVISSGLSKWCGAGGWRLGVMVFPAELAVLQDKMAVIASETFTSVSAPTQYAACTAFEYPTAVEKYLKQSRRVLKVVADYMHENLTRSGLEMVPAVGGFYLLVSFESFRDKLATRGITTSDQVCEQLLSKAGVAILPGSDFGLKSNRLFARLAYVDFDGQQSLAVAEKQKGTQLRNAFVESNCPRLVQACRRIDAWLRSLG</sequence>
<evidence type="ECO:0000256" key="2">
    <source>
        <dbReference type="ARBA" id="ARBA00007441"/>
    </source>
</evidence>
<dbReference type="InterPro" id="IPR015424">
    <property type="entry name" value="PyrdxlP-dep_Trfase"/>
</dbReference>
<evidence type="ECO:0000256" key="1">
    <source>
        <dbReference type="ARBA" id="ARBA00001933"/>
    </source>
</evidence>
<evidence type="ECO:0000256" key="5">
    <source>
        <dbReference type="ARBA" id="ARBA00022898"/>
    </source>
</evidence>
<dbReference type="EMBL" id="JAMFLX010000016">
    <property type="protein sequence ID" value="MCL6270798.1"/>
    <property type="molecule type" value="Genomic_DNA"/>
</dbReference>
<dbReference type="InterPro" id="IPR004839">
    <property type="entry name" value="Aminotransferase_I/II_large"/>
</dbReference>
<dbReference type="PANTHER" id="PTHR46383:SF1">
    <property type="entry name" value="ASPARTATE AMINOTRANSFERASE"/>
    <property type="match status" value="1"/>
</dbReference>
<dbReference type="Gene3D" id="3.90.1150.10">
    <property type="entry name" value="Aspartate Aminotransferase, domain 1"/>
    <property type="match status" value="1"/>
</dbReference>
<dbReference type="GO" id="GO:0008483">
    <property type="term" value="F:transaminase activity"/>
    <property type="evidence" value="ECO:0007669"/>
    <property type="project" value="UniProtKB-KW"/>
</dbReference>
<dbReference type="InterPro" id="IPR004838">
    <property type="entry name" value="NHTrfase_class1_PyrdxlP-BS"/>
</dbReference>
<name>A0ABT0PHE1_9GAMM</name>
<protein>
    <recommendedName>
        <fullName evidence="6">Aminotransferase</fullName>
        <ecNumber evidence="6">2.6.1.-</ecNumber>
    </recommendedName>
</protein>
<dbReference type="SUPFAM" id="SSF53383">
    <property type="entry name" value="PLP-dependent transferases"/>
    <property type="match status" value="1"/>
</dbReference>
<comment type="caution">
    <text evidence="8">The sequence shown here is derived from an EMBL/GenBank/DDBJ whole genome shotgun (WGS) entry which is preliminary data.</text>
</comment>
<keyword evidence="5" id="KW-0663">Pyridoxal phosphate</keyword>